<dbReference type="InParanoid" id="A0A067N1S5"/>
<name>A0A067N1S5_BOTB1</name>
<protein>
    <recommendedName>
        <fullName evidence="4">F-box domain-containing protein</fullName>
    </recommendedName>
</protein>
<dbReference type="HOGENOM" id="CLU_652101_0_0_1"/>
<reference evidence="3" key="1">
    <citation type="journal article" date="2014" name="Proc. Natl. Acad. Sci. U.S.A.">
        <title>Extensive sampling of basidiomycete genomes demonstrates inadequacy of the white-rot/brown-rot paradigm for wood decay fungi.</title>
        <authorList>
            <person name="Riley R."/>
            <person name="Salamov A.A."/>
            <person name="Brown D.W."/>
            <person name="Nagy L.G."/>
            <person name="Floudas D."/>
            <person name="Held B.W."/>
            <person name="Levasseur A."/>
            <person name="Lombard V."/>
            <person name="Morin E."/>
            <person name="Otillar R."/>
            <person name="Lindquist E.A."/>
            <person name="Sun H."/>
            <person name="LaButti K.M."/>
            <person name="Schmutz J."/>
            <person name="Jabbour D."/>
            <person name="Luo H."/>
            <person name="Baker S.E."/>
            <person name="Pisabarro A.G."/>
            <person name="Walton J.D."/>
            <person name="Blanchette R.A."/>
            <person name="Henrissat B."/>
            <person name="Martin F."/>
            <person name="Cullen D."/>
            <person name="Hibbett D.S."/>
            <person name="Grigoriev I.V."/>
        </authorList>
    </citation>
    <scope>NUCLEOTIDE SEQUENCE [LARGE SCALE GENOMIC DNA]</scope>
    <source>
        <strain evidence="3">FD-172 SS1</strain>
    </source>
</reference>
<dbReference type="Gene3D" id="3.80.10.10">
    <property type="entry name" value="Ribonuclease Inhibitor"/>
    <property type="match status" value="1"/>
</dbReference>
<keyword evidence="1" id="KW-1133">Transmembrane helix</keyword>
<evidence type="ECO:0000256" key="1">
    <source>
        <dbReference type="SAM" id="Phobius"/>
    </source>
</evidence>
<keyword evidence="3" id="KW-1185">Reference proteome</keyword>
<evidence type="ECO:0000313" key="2">
    <source>
        <dbReference type="EMBL" id="KDQ17731.1"/>
    </source>
</evidence>
<keyword evidence="1" id="KW-0472">Membrane</keyword>
<dbReference type="EMBL" id="KL198023">
    <property type="protein sequence ID" value="KDQ17731.1"/>
    <property type="molecule type" value="Genomic_DNA"/>
</dbReference>
<feature type="transmembrane region" description="Helical" evidence="1">
    <location>
        <begin position="398"/>
        <end position="418"/>
    </location>
</feature>
<dbReference type="Proteomes" id="UP000027195">
    <property type="component" value="Unassembled WGS sequence"/>
</dbReference>
<dbReference type="OrthoDB" id="270763at2759"/>
<sequence>MSSTVAISNRQYRPVSGSKLGFPAELIMSILQYAAGGDDDGSGDRDLNVLRAACFVCKSWSPCAQVLLFRTIELPTMSLLRSFRSLIDSRDNGRMFSSAVRCLRIHVDINIGCDIIHPHDMGKILFQLPNLRTLYVNLNNVIEFPLPSLGLLRQSESPIKTLCIVNAYPSQVGAARQLLHRFPTIHTLKFCPVEDSSSNNDEPNPNLVSSGHFNWTDDSHATVAPRLKRLEIPDFKLEFRNFMEECAPALHTLWIGDIPMDSIADAASRVAKCANLKELMLDHLPPPSILSVLPPTLEHLSIADRFMHPHLEFPSIKFTTVALQKSPSLCALTLTQVRDYSDPKIIELKAKCELLGIEFQDDRLPLDPPSATRSPVHSVSDNTWVVQDSKHKSIGLRVFGWFFFLFFSQTFLSLFSGGNVQ</sequence>
<organism evidence="2 3">
    <name type="scientific">Botryobasidium botryosum (strain FD-172 SS1)</name>
    <dbReference type="NCBI Taxonomy" id="930990"/>
    <lineage>
        <taxon>Eukaryota</taxon>
        <taxon>Fungi</taxon>
        <taxon>Dikarya</taxon>
        <taxon>Basidiomycota</taxon>
        <taxon>Agaricomycotina</taxon>
        <taxon>Agaricomycetes</taxon>
        <taxon>Cantharellales</taxon>
        <taxon>Botryobasidiaceae</taxon>
        <taxon>Botryobasidium</taxon>
    </lineage>
</organism>
<dbReference type="SUPFAM" id="SSF52047">
    <property type="entry name" value="RNI-like"/>
    <property type="match status" value="1"/>
</dbReference>
<gene>
    <name evidence="2" type="ORF">BOTBODRAFT_53263</name>
</gene>
<proteinExistence type="predicted"/>
<keyword evidence="1" id="KW-0812">Transmembrane</keyword>
<dbReference type="AlphaFoldDB" id="A0A067N1S5"/>
<accession>A0A067N1S5</accession>
<dbReference type="InterPro" id="IPR032675">
    <property type="entry name" value="LRR_dom_sf"/>
</dbReference>
<evidence type="ECO:0000313" key="3">
    <source>
        <dbReference type="Proteomes" id="UP000027195"/>
    </source>
</evidence>
<evidence type="ECO:0008006" key="4">
    <source>
        <dbReference type="Google" id="ProtNLM"/>
    </source>
</evidence>